<evidence type="ECO:0000313" key="3">
    <source>
        <dbReference type="Proteomes" id="UP000447876"/>
    </source>
</evidence>
<reference evidence="2 3" key="1">
    <citation type="submission" date="2019-11" db="EMBL/GenBank/DDBJ databases">
        <title>Draft genome sequences of five Paenibacillus species of dairy origin.</title>
        <authorList>
            <person name="Olajide A.M."/>
            <person name="Chen S."/>
            <person name="Lapointe G."/>
        </authorList>
    </citation>
    <scope>NUCLEOTIDE SEQUENCE [LARGE SCALE GENOMIC DNA]</scope>
    <source>
        <strain evidence="2 3">12CR55</strain>
    </source>
</reference>
<feature type="transmembrane region" description="Helical" evidence="1">
    <location>
        <begin position="44"/>
        <end position="63"/>
    </location>
</feature>
<keyword evidence="1" id="KW-0812">Transmembrane</keyword>
<accession>A0A7X2YYW8</accession>
<dbReference type="OrthoDB" id="2629185at2"/>
<keyword evidence="1" id="KW-0472">Membrane</keyword>
<sequence>MKKQADEMQLSIATRAMKWLGIFYTVSLLFWTVTDLFFNKQLGIQFIILLAGLIIFFVSMMVMKQKMQ</sequence>
<comment type="caution">
    <text evidence="2">The sequence shown here is derived from an EMBL/GenBank/DDBJ whole genome shotgun (WGS) entry which is preliminary data.</text>
</comment>
<name>A0A7X2YYW8_9BACL</name>
<gene>
    <name evidence="2" type="ORF">GNP95_06025</name>
</gene>
<proteinExistence type="predicted"/>
<dbReference type="EMBL" id="WNZW01000001">
    <property type="protein sequence ID" value="MUG44551.1"/>
    <property type="molecule type" value="Genomic_DNA"/>
</dbReference>
<dbReference type="Proteomes" id="UP000447876">
    <property type="component" value="Unassembled WGS sequence"/>
</dbReference>
<dbReference type="RefSeq" id="WP_155609902.1">
    <property type="nucleotide sequence ID" value="NZ_WNZW01000001.1"/>
</dbReference>
<evidence type="ECO:0000313" key="2">
    <source>
        <dbReference type="EMBL" id="MUG44551.1"/>
    </source>
</evidence>
<feature type="transmembrane region" description="Helical" evidence="1">
    <location>
        <begin position="21"/>
        <end position="38"/>
    </location>
</feature>
<organism evidence="2 3">
    <name type="scientific">Paenibacillus woosongensis</name>
    <dbReference type="NCBI Taxonomy" id="307580"/>
    <lineage>
        <taxon>Bacteria</taxon>
        <taxon>Bacillati</taxon>
        <taxon>Bacillota</taxon>
        <taxon>Bacilli</taxon>
        <taxon>Bacillales</taxon>
        <taxon>Paenibacillaceae</taxon>
        <taxon>Paenibacillus</taxon>
    </lineage>
</organism>
<dbReference type="AlphaFoldDB" id="A0A7X2YYW8"/>
<evidence type="ECO:0000256" key="1">
    <source>
        <dbReference type="SAM" id="Phobius"/>
    </source>
</evidence>
<protein>
    <submittedName>
        <fullName evidence="2">Uncharacterized protein</fullName>
    </submittedName>
</protein>
<keyword evidence="1" id="KW-1133">Transmembrane helix</keyword>